<dbReference type="InterPro" id="IPR003439">
    <property type="entry name" value="ABC_transporter-like_ATP-bd"/>
</dbReference>
<dbReference type="RefSeq" id="WP_156015619.1">
    <property type="nucleotide sequence ID" value="NZ_CP045484.1"/>
</dbReference>
<dbReference type="PROSITE" id="PS00211">
    <property type="entry name" value="ABC_TRANSPORTER_1"/>
    <property type="match status" value="1"/>
</dbReference>
<evidence type="ECO:0000256" key="3">
    <source>
        <dbReference type="ARBA" id="ARBA00022840"/>
    </source>
</evidence>
<keyword evidence="1" id="KW-0813">Transport</keyword>
<keyword evidence="6" id="KW-1185">Reference proteome</keyword>
<dbReference type="InterPro" id="IPR003593">
    <property type="entry name" value="AAA+_ATPase"/>
</dbReference>
<dbReference type="GO" id="GO:0015833">
    <property type="term" value="P:peptide transport"/>
    <property type="evidence" value="ECO:0007669"/>
    <property type="project" value="InterPro"/>
</dbReference>
<dbReference type="PROSITE" id="PS50893">
    <property type="entry name" value="ABC_TRANSPORTER_2"/>
    <property type="match status" value="1"/>
</dbReference>
<dbReference type="NCBIfam" id="TIGR01727">
    <property type="entry name" value="oligo_HPY"/>
    <property type="match status" value="1"/>
</dbReference>
<accession>A0A650CJU5</accession>
<dbReference type="FunFam" id="3.40.50.300:FF:000016">
    <property type="entry name" value="Oligopeptide ABC transporter ATP-binding component"/>
    <property type="match status" value="1"/>
</dbReference>
<sequence>MTRLLLKVEDLSVSYFIHKQEIVALKDVSFEIERGEILGIIGESGSGKTTLAKAIIRSIKPPGKIIRGKILYEGEDILSVDIKRFKRDYLWRKISYVPQASQNSLNGVMRIIDHFYDTAISHGITDRNTIYDKAKEAVKMVSLDERVLSSYPHELSGGMKQRVLIALSLLLDPELIILDEPTSALDVATQKSILDLVMKINKELGTTIILITHDIGVANYIAKKMLVLYAGQVMEFGNTEEIMNNPLHPYTQGLINSVPSIYKDVSKLKPINEGEIPLKGCPFHTRCSYVSEICKVEEPGLYTANTRLVRCFLYDKTRKNIS</sequence>
<organism evidence="5 6">
    <name type="scientific">Sulfurisphaera ohwakuensis</name>
    <dbReference type="NCBI Taxonomy" id="69656"/>
    <lineage>
        <taxon>Archaea</taxon>
        <taxon>Thermoproteota</taxon>
        <taxon>Thermoprotei</taxon>
        <taxon>Sulfolobales</taxon>
        <taxon>Sulfolobaceae</taxon>
        <taxon>Sulfurisphaera</taxon>
    </lineage>
</organism>
<dbReference type="AlphaFoldDB" id="A0A650CJU5"/>
<evidence type="ECO:0000313" key="6">
    <source>
        <dbReference type="Proteomes" id="UP000427373"/>
    </source>
</evidence>
<dbReference type="CDD" id="cd03257">
    <property type="entry name" value="ABC_NikE_OppD_transporters"/>
    <property type="match status" value="1"/>
</dbReference>
<dbReference type="GO" id="GO:0005524">
    <property type="term" value="F:ATP binding"/>
    <property type="evidence" value="ECO:0007669"/>
    <property type="project" value="UniProtKB-KW"/>
</dbReference>
<dbReference type="InterPro" id="IPR017871">
    <property type="entry name" value="ABC_transporter-like_CS"/>
</dbReference>
<dbReference type="GO" id="GO:0016887">
    <property type="term" value="F:ATP hydrolysis activity"/>
    <property type="evidence" value="ECO:0007669"/>
    <property type="project" value="InterPro"/>
</dbReference>
<evidence type="ECO:0000256" key="1">
    <source>
        <dbReference type="ARBA" id="ARBA00022448"/>
    </source>
</evidence>
<dbReference type="SMART" id="SM00382">
    <property type="entry name" value="AAA"/>
    <property type="match status" value="1"/>
</dbReference>
<dbReference type="KEGG" id="soh:D1869_13725"/>
<dbReference type="InterPro" id="IPR027417">
    <property type="entry name" value="P-loop_NTPase"/>
</dbReference>
<dbReference type="GeneID" id="42802324"/>
<dbReference type="Pfam" id="PF08352">
    <property type="entry name" value="oligo_HPY"/>
    <property type="match status" value="1"/>
</dbReference>
<evidence type="ECO:0000259" key="4">
    <source>
        <dbReference type="PROSITE" id="PS50893"/>
    </source>
</evidence>
<dbReference type="Gene3D" id="3.40.50.300">
    <property type="entry name" value="P-loop containing nucleotide triphosphate hydrolases"/>
    <property type="match status" value="1"/>
</dbReference>
<evidence type="ECO:0000256" key="2">
    <source>
        <dbReference type="ARBA" id="ARBA00022741"/>
    </source>
</evidence>
<dbReference type="EMBL" id="CP045484">
    <property type="protein sequence ID" value="QGR18131.1"/>
    <property type="molecule type" value="Genomic_DNA"/>
</dbReference>
<evidence type="ECO:0000313" key="5">
    <source>
        <dbReference type="EMBL" id="QGR18131.1"/>
    </source>
</evidence>
<proteinExistence type="predicted"/>
<dbReference type="SUPFAM" id="SSF52540">
    <property type="entry name" value="P-loop containing nucleoside triphosphate hydrolases"/>
    <property type="match status" value="1"/>
</dbReference>
<protein>
    <submittedName>
        <fullName evidence="5">ATP-binding cassette domain-containing protein</fullName>
    </submittedName>
</protein>
<dbReference type="PANTHER" id="PTHR43067:SF3">
    <property type="entry name" value="MALTOSE ABC TRANSPORTER, ATP-BINDING PROTEIN"/>
    <property type="match status" value="1"/>
</dbReference>
<dbReference type="Proteomes" id="UP000427373">
    <property type="component" value="Chromosome"/>
</dbReference>
<reference evidence="5 6" key="1">
    <citation type="submission" date="2019-10" db="EMBL/GenBank/DDBJ databases">
        <title>Genome Sequences from Six Type Strain Members of the Archaeal Family Sulfolobaceae: Acidianus ambivalens, Acidianus infernus, Metallosphaera prunae, Stygiolobus azoricus, Sulfolobus metallicus, and Sulfurisphaera ohwakuensis.</title>
        <authorList>
            <person name="Counts J.A."/>
            <person name="Kelly R.M."/>
        </authorList>
    </citation>
    <scope>NUCLEOTIDE SEQUENCE [LARGE SCALE GENOMIC DNA]</scope>
    <source>
        <strain evidence="5 6">TA-1</strain>
    </source>
</reference>
<dbReference type="PANTHER" id="PTHR43067">
    <property type="entry name" value="OLIGOPEPTIDE/DIPEPTIDE ABC TRANSPORTER, ATPASE SUBUNIT"/>
    <property type="match status" value="1"/>
</dbReference>
<gene>
    <name evidence="5" type="ORF">D1869_13725</name>
</gene>
<keyword evidence="2" id="KW-0547">Nucleotide-binding</keyword>
<keyword evidence="3 5" id="KW-0067">ATP-binding</keyword>
<dbReference type="InterPro" id="IPR013563">
    <property type="entry name" value="Oligopep_ABC_C"/>
</dbReference>
<feature type="domain" description="ABC transporter" evidence="4">
    <location>
        <begin position="6"/>
        <end position="255"/>
    </location>
</feature>
<name>A0A650CJU5_SULOH</name>
<dbReference type="Pfam" id="PF00005">
    <property type="entry name" value="ABC_tran"/>
    <property type="match status" value="1"/>
</dbReference>
<dbReference type="OrthoDB" id="18209at2157"/>